<dbReference type="KEGG" id="dosa:Os05g0434000"/>
<dbReference type="InterPro" id="IPR036691">
    <property type="entry name" value="Endo/exonu/phosph_ase_sf"/>
</dbReference>
<dbReference type="Proteomes" id="UP000000763">
    <property type="component" value="Chromosome 5"/>
</dbReference>
<dbReference type="PANTHER" id="PTHR46890">
    <property type="entry name" value="NON-LTR RETROLELEMENT REVERSE TRANSCRIPTASE-LIKE PROTEIN-RELATED"/>
    <property type="match status" value="1"/>
</dbReference>
<evidence type="ECO:0000259" key="2">
    <source>
        <dbReference type="PROSITE" id="PS50878"/>
    </source>
</evidence>
<feature type="region of interest" description="Disordered" evidence="1">
    <location>
        <begin position="273"/>
        <end position="330"/>
    </location>
</feature>
<feature type="compositionally biased region" description="Basic and acidic residues" evidence="1">
    <location>
        <begin position="288"/>
        <end position="303"/>
    </location>
</feature>
<evidence type="ECO:0000313" key="3">
    <source>
        <dbReference type="EMBL" id="BAH93171.1"/>
    </source>
</evidence>
<feature type="region of interest" description="Disordered" evidence="1">
    <location>
        <begin position="361"/>
        <end position="383"/>
    </location>
</feature>
<evidence type="ECO:0000256" key="1">
    <source>
        <dbReference type="SAM" id="MobiDB-lite"/>
    </source>
</evidence>
<evidence type="ECO:0000313" key="4">
    <source>
        <dbReference type="Proteomes" id="UP000000763"/>
    </source>
</evidence>
<accession>C7J217</accession>
<dbReference type="Gene3D" id="3.60.10.10">
    <property type="entry name" value="Endonuclease/exonuclease/phosphatase"/>
    <property type="match status" value="1"/>
</dbReference>
<dbReference type="EMBL" id="AP008211">
    <property type="protein sequence ID" value="BAH93171.1"/>
    <property type="molecule type" value="Genomic_DNA"/>
</dbReference>
<organism evidence="3 4">
    <name type="scientific">Oryza sativa subsp. japonica</name>
    <name type="common">Rice</name>
    <dbReference type="NCBI Taxonomy" id="39947"/>
    <lineage>
        <taxon>Eukaryota</taxon>
        <taxon>Viridiplantae</taxon>
        <taxon>Streptophyta</taxon>
        <taxon>Embryophyta</taxon>
        <taxon>Tracheophyta</taxon>
        <taxon>Spermatophyta</taxon>
        <taxon>Magnoliopsida</taxon>
        <taxon>Liliopsida</taxon>
        <taxon>Poales</taxon>
        <taxon>Poaceae</taxon>
        <taxon>BOP clade</taxon>
        <taxon>Oryzoideae</taxon>
        <taxon>Oryzeae</taxon>
        <taxon>Oryzinae</taxon>
        <taxon>Oryza</taxon>
        <taxon>Oryza sativa</taxon>
    </lineage>
</organism>
<dbReference type="PANTHER" id="PTHR46890:SF48">
    <property type="entry name" value="RNA-DIRECTED DNA POLYMERASE"/>
    <property type="match status" value="1"/>
</dbReference>
<dbReference type="PROSITE" id="PS50878">
    <property type="entry name" value="RT_POL"/>
    <property type="match status" value="1"/>
</dbReference>
<gene>
    <name evidence="3" type="ordered locus">Os05g0434000</name>
</gene>
<dbReference type="InterPro" id="IPR052343">
    <property type="entry name" value="Retrotransposon-Effector_Assoc"/>
</dbReference>
<dbReference type="SUPFAM" id="SSF56219">
    <property type="entry name" value="DNase I-like"/>
    <property type="match status" value="1"/>
</dbReference>
<reference evidence="3 4" key="1">
    <citation type="journal article" date="2005" name="Nature">
        <title>The map-based sequence of the rice genome.</title>
        <authorList>
            <consortium name="International rice genome sequencing project (IRGSP)"/>
            <person name="Matsumoto T."/>
            <person name="Wu J."/>
            <person name="Kanamori H."/>
            <person name="Katayose Y."/>
            <person name="Fujisawa M."/>
            <person name="Namiki N."/>
            <person name="Mizuno H."/>
            <person name="Yamamoto K."/>
            <person name="Antonio B.A."/>
            <person name="Baba T."/>
            <person name="Sakata K."/>
            <person name="Nagamura Y."/>
            <person name="Aoki H."/>
            <person name="Arikawa K."/>
            <person name="Arita K."/>
            <person name="Bito T."/>
            <person name="Chiden Y."/>
            <person name="Fujitsuka N."/>
            <person name="Fukunaka R."/>
            <person name="Hamada M."/>
            <person name="Harada C."/>
            <person name="Hayashi A."/>
            <person name="Hijishita S."/>
            <person name="Honda M."/>
            <person name="Hosokawa S."/>
            <person name="Ichikawa Y."/>
            <person name="Idonuma A."/>
            <person name="Iijima M."/>
            <person name="Ikeda M."/>
            <person name="Ikeno M."/>
            <person name="Ito K."/>
            <person name="Ito S."/>
            <person name="Ito T."/>
            <person name="Ito Y."/>
            <person name="Ito Y."/>
            <person name="Iwabuchi A."/>
            <person name="Kamiya K."/>
            <person name="Karasawa W."/>
            <person name="Kurita K."/>
            <person name="Katagiri S."/>
            <person name="Kikuta A."/>
            <person name="Kobayashi H."/>
            <person name="Kobayashi N."/>
            <person name="Machita K."/>
            <person name="Maehara T."/>
            <person name="Masukawa M."/>
            <person name="Mizubayashi T."/>
            <person name="Mukai Y."/>
            <person name="Nagasaki H."/>
            <person name="Nagata Y."/>
            <person name="Naito S."/>
            <person name="Nakashima M."/>
            <person name="Nakama Y."/>
            <person name="Nakamichi Y."/>
            <person name="Nakamura M."/>
            <person name="Meguro A."/>
            <person name="Negishi M."/>
            <person name="Ohta I."/>
            <person name="Ohta T."/>
            <person name="Okamoto M."/>
            <person name="Ono N."/>
            <person name="Saji S."/>
            <person name="Sakaguchi M."/>
            <person name="Sakai K."/>
            <person name="Shibata M."/>
            <person name="Shimokawa T."/>
            <person name="Song J."/>
            <person name="Takazaki Y."/>
            <person name="Terasawa K."/>
            <person name="Tsugane M."/>
            <person name="Tsuji K."/>
            <person name="Ueda S."/>
            <person name="Waki K."/>
            <person name="Yamagata H."/>
            <person name="Yamamoto M."/>
            <person name="Yamamoto S."/>
            <person name="Yamane H."/>
            <person name="Yoshiki S."/>
            <person name="Yoshihara R."/>
            <person name="Yukawa K."/>
            <person name="Zhong H."/>
            <person name="Yano M."/>
            <person name="Yuan Q."/>
            <person name="Ouyang S."/>
            <person name="Liu J."/>
            <person name="Jones K.M."/>
            <person name="Gansberger K."/>
            <person name="Moffat K."/>
            <person name="Hill J."/>
            <person name="Bera J."/>
            <person name="Fadrosh D."/>
            <person name="Jin S."/>
            <person name="Johri S."/>
            <person name="Kim M."/>
            <person name="Overton L."/>
            <person name="Reardon M."/>
            <person name="Tsitrin T."/>
            <person name="Vuong H."/>
            <person name="Weaver B."/>
            <person name="Ciecko A."/>
            <person name="Tallon L."/>
            <person name="Jackson J."/>
            <person name="Pai G."/>
            <person name="Aken S.V."/>
            <person name="Utterback T."/>
            <person name="Reidmuller S."/>
            <person name="Feldblyum T."/>
            <person name="Hsiao J."/>
            <person name="Zismann V."/>
            <person name="Iobst S."/>
            <person name="de Vazeille A.R."/>
            <person name="Buell C.R."/>
            <person name="Ying K."/>
            <person name="Li Y."/>
            <person name="Lu T."/>
            <person name="Huang Y."/>
            <person name="Zhao Q."/>
            <person name="Feng Q."/>
            <person name="Zhang L."/>
            <person name="Zhu J."/>
            <person name="Weng Q."/>
            <person name="Mu J."/>
            <person name="Lu Y."/>
            <person name="Fan D."/>
            <person name="Liu Y."/>
            <person name="Guan J."/>
            <person name="Zhang Y."/>
            <person name="Yu S."/>
            <person name="Liu X."/>
            <person name="Zhang Y."/>
            <person name="Hong G."/>
            <person name="Han B."/>
            <person name="Choisne N."/>
            <person name="Demange N."/>
            <person name="Orjeda G."/>
            <person name="Samain S."/>
            <person name="Cattolico L."/>
            <person name="Pelletier E."/>
            <person name="Couloux A."/>
            <person name="Segurens B."/>
            <person name="Wincker P."/>
            <person name="D'Hont A."/>
            <person name="Scarpelli C."/>
            <person name="Weissenbach J."/>
            <person name="Salanoubat M."/>
            <person name="Quetier F."/>
            <person name="Yu Y."/>
            <person name="Kim H.R."/>
            <person name="Rambo T."/>
            <person name="Currie J."/>
            <person name="Collura K."/>
            <person name="Luo M."/>
            <person name="Yang T."/>
            <person name="Ammiraju J.S.S."/>
            <person name="Engler F."/>
            <person name="Soderlund C."/>
            <person name="Wing R.A."/>
            <person name="Palmer L.E."/>
            <person name="de la Bastide M."/>
            <person name="Spiegel L."/>
            <person name="Nascimento L."/>
            <person name="Zutavern T."/>
            <person name="O'Shaughnessy A."/>
            <person name="Dike S."/>
            <person name="Dedhia N."/>
            <person name="Preston R."/>
            <person name="Balija V."/>
            <person name="McCombie W.R."/>
            <person name="Chow T."/>
            <person name="Chen H."/>
            <person name="Chung M."/>
            <person name="Chen C."/>
            <person name="Shaw J."/>
            <person name="Wu H."/>
            <person name="Hsiao K."/>
            <person name="Chao Y."/>
            <person name="Chu M."/>
            <person name="Cheng C."/>
            <person name="Hour A."/>
            <person name="Lee P."/>
            <person name="Lin S."/>
            <person name="Lin Y."/>
            <person name="Liou J."/>
            <person name="Liu S."/>
            <person name="Hsing Y."/>
            <person name="Raghuvanshi S."/>
            <person name="Mohanty A."/>
            <person name="Bharti A.K."/>
            <person name="Gaur A."/>
            <person name="Gupta V."/>
            <person name="Kumar D."/>
            <person name="Ravi V."/>
            <person name="Vij S."/>
            <person name="Kapur A."/>
            <person name="Khurana P."/>
            <person name="Khurana P."/>
            <person name="Khurana J.P."/>
            <person name="Tyagi A.K."/>
            <person name="Gaikwad K."/>
            <person name="Singh A."/>
            <person name="Dalal V."/>
            <person name="Srivastava S."/>
            <person name="Dixit A."/>
            <person name="Pal A.K."/>
            <person name="Ghazi I.A."/>
            <person name="Yadav M."/>
            <person name="Pandit A."/>
            <person name="Bhargava A."/>
            <person name="Sureshbabu K."/>
            <person name="Batra K."/>
            <person name="Sharma T.R."/>
            <person name="Mohapatra T."/>
            <person name="Singh N.K."/>
            <person name="Messing J."/>
            <person name="Nelson A.B."/>
            <person name="Fuks G."/>
            <person name="Kavchok S."/>
            <person name="Keizer G."/>
            <person name="Linton E."/>
            <person name="Llaca V."/>
            <person name="Song R."/>
            <person name="Tanyolac B."/>
            <person name="Young S."/>
            <person name="Ho-Il K."/>
            <person name="Hahn J.H."/>
            <person name="Sangsakoo G."/>
            <person name="Vanavichit A."/>
            <person name="de Mattos Luiz.A.T."/>
            <person name="Zimmer P.D."/>
            <person name="Malone G."/>
            <person name="Dellagostin O."/>
            <person name="de Oliveira A.C."/>
            <person name="Bevan M."/>
            <person name="Bancroft I."/>
            <person name="Minx P."/>
            <person name="Cordum H."/>
            <person name="Wilson R."/>
            <person name="Cheng Z."/>
            <person name="Jin W."/>
            <person name="Jiang J."/>
            <person name="Leong S.A."/>
            <person name="Iwama H."/>
            <person name="Gojobori T."/>
            <person name="Itoh T."/>
            <person name="Niimura Y."/>
            <person name="Fujii Y."/>
            <person name="Habara T."/>
            <person name="Sakai H."/>
            <person name="Sato Y."/>
            <person name="Wilson G."/>
            <person name="Kumar K."/>
            <person name="McCouch S."/>
            <person name="Juretic N."/>
            <person name="Hoen D."/>
            <person name="Wright S."/>
            <person name="Bruskiewich R."/>
            <person name="Bureau T."/>
            <person name="Miyao A."/>
            <person name="Hirochika H."/>
            <person name="Nishikawa T."/>
            <person name="Kadowaki K."/>
            <person name="Sugiura M."/>
            <person name="Burr B."/>
            <person name="Sasaki T."/>
        </authorList>
    </citation>
    <scope>NUCLEOTIDE SEQUENCE [LARGE SCALE GENOMIC DNA]</scope>
    <source>
        <strain evidence="4">cv. Nipponbare</strain>
    </source>
</reference>
<dbReference type="CDD" id="cd01650">
    <property type="entry name" value="RT_nLTR_like"/>
    <property type="match status" value="1"/>
</dbReference>
<dbReference type="SUPFAM" id="SSF56672">
    <property type="entry name" value="DNA/RNA polymerases"/>
    <property type="match status" value="1"/>
</dbReference>
<name>C7J217_ORYSJ</name>
<dbReference type="InterPro" id="IPR000477">
    <property type="entry name" value="RT_dom"/>
</dbReference>
<dbReference type="InterPro" id="IPR043502">
    <property type="entry name" value="DNA/RNA_pol_sf"/>
</dbReference>
<feature type="domain" description="Reverse transcriptase" evidence="2">
    <location>
        <begin position="821"/>
        <end position="1103"/>
    </location>
</feature>
<protein>
    <submittedName>
        <fullName evidence="3">Os05g0434000 protein</fullName>
    </submittedName>
</protein>
<sequence length="1478" mass="166278">MAPDEGDGYRSTPAYVGLQIELATGGAACRQRLLPIYINKYRRATDQIGDRRPHGAVSAPDSGIAPWIRVLGGVMDKGGKKKGVDLEGLFLGLKLSREELRGMKGSWCLEEKDGGKVQQAVGKLFSPRAGVYNLPFGLMNVDTGRVIGNKIGKALEVDTDEDGSAVGGYLLVKVLMDARKALIGGVMMEGVAGEKENWCGVKYEFLPNFCYSCGVLGHVEECDDKVWKEEEQQFGDWLRVLPMKQRDVRGWSSEGGSSGGSFQHRSVVSWRKSGVEKGGSSGVGGKSASRDDPELRDDAESPGKGHPKIRMGGAPKKLTFVGDGSSGSLTEERGHKKLLEITAPSEPQLVPTTGEVASGLDGEDARGKEHSTMQVPVGGGVKDKHTLPLAAESGTLDTGHSGTGDKRKATFKRRPRVMDKEVGAKESAIADTRKCSVTEEMVVTEERKKQNAQVAVSDDASKFVAFWISRGRRIPMFCLFRRRKKVEGGAPRSESCMAKFRQALEDCQLHDLGFVGDAFTWRNHHHLASNYIKERLDRAVANGAWRARFPLVRVINGDPRHSDHRSVIVETGATEKQQWGQPLEIMQKFEARWLEEEECQARVEEAWENALEGGQTRLMEIQSRVLKELWAWDRTVLGELKKRVKNLRKELEKCRREPISNRQVNREHLLRYKLERLLDQQHIYWKQRAHSTWLTKGDRNTKFFHAQASEKKKRNTIQKLQDGHGGLVAGNQLKSFISNQYQQLFRSNGCSQMDAVLQCVQARVTPEMREGLAAPYQREEVWVALKDMGDLKAPGADGIPAIFYKKFLSLAGDKVKDEVLAVLNGGDMPQGWNDTVVVLIPKTKQPDTLKDLRPISLCNVAYKLISKVIVNRLKVVLLEIISPSQSAFVPRRLITYNVLLAYELTHYLNQRKKGKNGVAAIKLDMSKAYDRVEWDFLRHMMLRLGFHDQWVNLVMKCVTSVTYRIKINGEHSDQIYPQRGLRQGDPLSPYLFIICAEGLSALLQKAQADGKIEGIKVCRDTPRINHLFFADDSLVLMRAGQNDAQELRRVLNIYEVASGQVINKDKSSVLFSPNTLQSDRMEVRSALCINQEAKNERYLGLPVSIGKSRRKAFEYIKRKVWLRIQGWQEKLLSKAGKEILVKAVAQAIPTYAMSCFDLTKVLKAKYFLDGSILQCAPRDGISYTWRSILKGVDLIKEGLVWRVGTGENVNIWNDPWMPVGFTRRPITPRGNSILTKVVELIDPGTGWWDEQLVNDLFWPEDAATILATHVDENLEDWPTWHFDSKGLFSVKSAYKLAVQIREKEKCRDASGSSLNTSHADTLQWEKIWNMEGVKECWRSLNLEEVRLRLVQYQSGKETVKEILSMTAKDQLKAVVLLWKWWYARNKANVGDKKLTSLEVCDAVLYHIMDLEKLHQCRTPCMKVNGRWEQPPADIYKMNSDASFDVSTKTGGWGFLARGSNGEFLEGGYGYILRASSPL</sequence>
<reference evidence="4" key="2">
    <citation type="journal article" date="2008" name="Nucleic Acids Res.">
        <title>The rice annotation project database (RAP-DB): 2008 update.</title>
        <authorList>
            <consortium name="The rice annotation project (RAP)"/>
        </authorList>
    </citation>
    <scope>GENOME REANNOTATION</scope>
    <source>
        <strain evidence="4">cv. Nipponbare</strain>
    </source>
</reference>
<dbReference type="Pfam" id="PF00078">
    <property type="entry name" value="RVT_1"/>
    <property type="match status" value="1"/>
</dbReference>
<feature type="compositionally biased region" description="Gly residues" evidence="1">
    <location>
        <begin position="276"/>
        <end position="285"/>
    </location>
</feature>
<proteinExistence type="predicted"/>